<reference evidence="2 3" key="1">
    <citation type="submission" date="2023-07" db="EMBL/GenBank/DDBJ databases">
        <title>Comparative genomics of wheat-associated soil bacteria to identify genetic determinants of phenazine resistance.</title>
        <authorList>
            <person name="Mouncey N."/>
        </authorList>
    </citation>
    <scope>NUCLEOTIDE SEQUENCE [LARGE SCALE GENOMIC DNA]</scope>
    <source>
        <strain evidence="2 3">W1I3</strain>
    </source>
</reference>
<sequence>MTVTEYVVALSGMLGSLGAVGLLAAGLIKAKARH</sequence>
<keyword evidence="1" id="KW-0472">Membrane</keyword>
<feature type="transmembrane region" description="Helical" evidence="1">
    <location>
        <begin position="6"/>
        <end position="28"/>
    </location>
</feature>
<protein>
    <submittedName>
        <fullName evidence="2">Uncharacterized protein</fullName>
    </submittedName>
</protein>
<accession>A0ABU0PJU2</accession>
<comment type="caution">
    <text evidence="2">The sequence shown here is derived from an EMBL/GenBank/DDBJ whole genome shotgun (WGS) entry which is preliminary data.</text>
</comment>
<proteinExistence type="predicted"/>
<gene>
    <name evidence="2" type="ORF">QFZ36_001533</name>
</gene>
<dbReference type="EMBL" id="JAUSXB010000001">
    <property type="protein sequence ID" value="MDQ0673972.1"/>
    <property type="molecule type" value="Genomic_DNA"/>
</dbReference>
<organism evidence="2 3">
    <name type="scientific">Pseudarthrobacter siccitolerans</name>
    <dbReference type="NCBI Taxonomy" id="861266"/>
    <lineage>
        <taxon>Bacteria</taxon>
        <taxon>Bacillati</taxon>
        <taxon>Actinomycetota</taxon>
        <taxon>Actinomycetes</taxon>
        <taxon>Micrococcales</taxon>
        <taxon>Micrococcaceae</taxon>
        <taxon>Pseudarthrobacter</taxon>
    </lineage>
</organism>
<keyword evidence="1" id="KW-0812">Transmembrane</keyword>
<dbReference type="Proteomes" id="UP001236806">
    <property type="component" value="Unassembled WGS sequence"/>
</dbReference>
<evidence type="ECO:0000256" key="1">
    <source>
        <dbReference type="SAM" id="Phobius"/>
    </source>
</evidence>
<evidence type="ECO:0000313" key="3">
    <source>
        <dbReference type="Proteomes" id="UP001236806"/>
    </source>
</evidence>
<evidence type="ECO:0000313" key="2">
    <source>
        <dbReference type="EMBL" id="MDQ0673972.1"/>
    </source>
</evidence>
<keyword evidence="3" id="KW-1185">Reference proteome</keyword>
<name>A0ABU0PJU2_9MICC</name>
<keyword evidence="1" id="KW-1133">Transmembrane helix</keyword>